<name>A0ABW0Z211_9ACTN</name>
<evidence type="ECO:0000259" key="6">
    <source>
        <dbReference type="PROSITE" id="PS50931"/>
    </source>
</evidence>
<comment type="similarity">
    <text evidence="1">Belongs to the LysR transcriptional regulatory family.</text>
</comment>
<keyword evidence="2" id="KW-0805">Transcription regulation</keyword>
<comment type="caution">
    <text evidence="7">The sequence shown here is derived from an EMBL/GenBank/DDBJ whole genome shotgun (WGS) entry which is preliminary data.</text>
</comment>
<feature type="compositionally biased region" description="Basic residues" evidence="5">
    <location>
        <begin position="300"/>
        <end position="313"/>
    </location>
</feature>
<evidence type="ECO:0000313" key="8">
    <source>
        <dbReference type="Proteomes" id="UP001596083"/>
    </source>
</evidence>
<evidence type="ECO:0000256" key="5">
    <source>
        <dbReference type="SAM" id="MobiDB-lite"/>
    </source>
</evidence>
<dbReference type="RefSeq" id="WP_390318642.1">
    <property type="nucleotide sequence ID" value="NZ_JBHSPB010000014.1"/>
</dbReference>
<dbReference type="PRINTS" id="PR00039">
    <property type="entry name" value="HTHLYSR"/>
</dbReference>
<gene>
    <name evidence="7" type="ORF">ACFP1Z_22145</name>
</gene>
<dbReference type="Gene3D" id="1.10.10.10">
    <property type="entry name" value="Winged helix-like DNA-binding domain superfamily/Winged helix DNA-binding domain"/>
    <property type="match status" value="1"/>
</dbReference>
<dbReference type="SUPFAM" id="SSF46785">
    <property type="entry name" value="Winged helix' DNA-binding domain"/>
    <property type="match status" value="1"/>
</dbReference>
<feature type="region of interest" description="Disordered" evidence="5">
    <location>
        <begin position="290"/>
        <end position="313"/>
    </location>
</feature>
<keyword evidence="8" id="KW-1185">Reference proteome</keyword>
<dbReference type="PANTHER" id="PTHR30346">
    <property type="entry name" value="TRANSCRIPTIONAL DUAL REGULATOR HCAR-RELATED"/>
    <property type="match status" value="1"/>
</dbReference>
<dbReference type="InterPro" id="IPR036388">
    <property type="entry name" value="WH-like_DNA-bd_sf"/>
</dbReference>
<dbReference type="PROSITE" id="PS50931">
    <property type="entry name" value="HTH_LYSR"/>
    <property type="match status" value="1"/>
</dbReference>
<dbReference type="SUPFAM" id="SSF53850">
    <property type="entry name" value="Periplasmic binding protein-like II"/>
    <property type="match status" value="1"/>
</dbReference>
<dbReference type="PANTHER" id="PTHR30346:SF29">
    <property type="entry name" value="LYSR SUBSTRATE-BINDING"/>
    <property type="match status" value="1"/>
</dbReference>
<dbReference type="InterPro" id="IPR036390">
    <property type="entry name" value="WH_DNA-bd_sf"/>
</dbReference>
<reference evidence="8" key="1">
    <citation type="journal article" date="2019" name="Int. J. Syst. Evol. Microbiol.">
        <title>The Global Catalogue of Microorganisms (GCM) 10K type strain sequencing project: providing services to taxonomists for standard genome sequencing and annotation.</title>
        <authorList>
            <consortium name="The Broad Institute Genomics Platform"/>
            <consortium name="The Broad Institute Genome Sequencing Center for Infectious Disease"/>
            <person name="Wu L."/>
            <person name="Ma J."/>
        </authorList>
    </citation>
    <scope>NUCLEOTIDE SEQUENCE [LARGE SCALE GENOMIC DNA]</scope>
    <source>
        <strain evidence="8">CGMCC 4.7304</strain>
    </source>
</reference>
<evidence type="ECO:0000313" key="7">
    <source>
        <dbReference type="EMBL" id="MFC5722871.1"/>
    </source>
</evidence>
<dbReference type="InterPro" id="IPR005119">
    <property type="entry name" value="LysR_subst-bd"/>
</dbReference>
<proteinExistence type="inferred from homology"/>
<dbReference type="InterPro" id="IPR000847">
    <property type="entry name" value="LysR_HTH_N"/>
</dbReference>
<dbReference type="EMBL" id="JBHSPB010000014">
    <property type="protein sequence ID" value="MFC5722871.1"/>
    <property type="molecule type" value="Genomic_DNA"/>
</dbReference>
<protein>
    <submittedName>
        <fullName evidence="7">LysR family transcriptional regulator</fullName>
    </submittedName>
</protein>
<keyword evidence="3" id="KW-0238">DNA-binding</keyword>
<dbReference type="Proteomes" id="UP001596083">
    <property type="component" value="Unassembled WGS sequence"/>
</dbReference>
<feature type="domain" description="HTH lysR-type" evidence="6">
    <location>
        <begin position="1"/>
        <end position="58"/>
    </location>
</feature>
<dbReference type="Pfam" id="PF03466">
    <property type="entry name" value="LysR_substrate"/>
    <property type="match status" value="1"/>
</dbReference>
<evidence type="ECO:0000256" key="1">
    <source>
        <dbReference type="ARBA" id="ARBA00009437"/>
    </source>
</evidence>
<evidence type="ECO:0000256" key="4">
    <source>
        <dbReference type="ARBA" id="ARBA00023163"/>
    </source>
</evidence>
<organism evidence="7 8">
    <name type="scientific">Streptomyces gamaensis</name>
    <dbReference type="NCBI Taxonomy" id="1763542"/>
    <lineage>
        <taxon>Bacteria</taxon>
        <taxon>Bacillati</taxon>
        <taxon>Actinomycetota</taxon>
        <taxon>Actinomycetes</taxon>
        <taxon>Kitasatosporales</taxon>
        <taxon>Streptomycetaceae</taxon>
        <taxon>Streptomyces</taxon>
    </lineage>
</organism>
<evidence type="ECO:0000256" key="2">
    <source>
        <dbReference type="ARBA" id="ARBA00023015"/>
    </source>
</evidence>
<keyword evidence="4" id="KW-0804">Transcription</keyword>
<sequence>MELRQLTYLVTVVEEASFTRAAARLHVAQPGVSSQIRLLEKELGEALLDRSGRTVRPTPVGAAVLPYARAALEAVAGIRARVDELTGMVRGHVTVGTVASPASLDLPGLLAAFHTRHPDVDITLREGTSDQLVDELRAGRLDLVLVGAPDVPHPDVATQLVADEALVVAVGPDGPLAGRDALTVAELEDRPLISMPRGSGVRSCLEQACAQAGFPPHVALEAGDTRTLVRLAARGLGLAVLPESSARLYAEAVRVLPLHGVTTRARILLAWRTGGTPGPAARALVRTARELLPDPAAGRPSRRSGRTARHPSP</sequence>
<accession>A0ABW0Z211</accession>
<evidence type="ECO:0000256" key="3">
    <source>
        <dbReference type="ARBA" id="ARBA00023125"/>
    </source>
</evidence>
<dbReference type="Pfam" id="PF00126">
    <property type="entry name" value="HTH_1"/>
    <property type="match status" value="1"/>
</dbReference>
<dbReference type="Gene3D" id="3.40.190.290">
    <property type="match status" value="1"/>
</dbReference>